<comment type="caution">
    <text evidence="1">The sequence shown here is derived from an EMBL/GenBank/DDBJ whole genome shotgun (WGS) entry which is preliminary data.</text>
</comment>
<keyword evidence="2" id="KW-1185">Reference proteome</keyword>
<proteinExistence type="predicted"/>
<accession>A0A4R2KX57</accession>
<dbReference type="RefSeq" id="WP_279233101.1">
    <property type="nucleotide sequence ID" value="NZ_SLWV01000003.1"/>
</dbReference>
<evidence type="ECO:0000313" key="1">
    <source>
        <dbReference type="EMBL" id="TCO79161.1"/>
    </source>
</evidence>
<name>A0A4R2KX57_9FIRM</name>
<dbReference type="EMBL" id="SLWV01000003">
    <property type="protein sequence ID" value="TCO79161.1"/>
    <property type="molecule type" value="Genomic_DNA"/>
</dbReference>
<protein>
    <submittedName>
        <fullName evidence="1">Uncharacterized protein</fullName>
    </submittedName>
</protein>
<sequence>MYNFYQKPVRKLFCSSEEMLEDMIILMYDNLASDDHDFVYTYEY</sequence>
<reference evidence="1 2" key="1">
    <citation type="submission" date="2019-03" db="EMBL/GenBank/DDBJ databases">
        <title>Genomic Encyclopedia of Type Strains, Phase IV (KMG-IV): sequencing the most valuable type-strain genomes for metagenomic binning, comparative biology and taxonomic classification.</title>
        <authorList>
            <person name="Goeker M."/>
        </authorList>
    </citation>
    <scope>NUCLEOTIDE SEQUENCE [LARGE SCALE GENOMIC DNA]</scope>
    <source>
        <strain evidence="1 2">DSM 102940</strain>
    </source>
</reference>
<dbReference type="Proteomes" id="UP000294919">
    <property type="component" value="Unassembled WGS sequence"/>
</dbReference>
<organism evidence="1 2">
    <name type="scientific">Marinisporobacter balticus</name>
    <dbReference type="NCBI Taxonomy" id="2018667"/>
    <lineage>
        <taxon>Bacteria</taxon>
        <taxon>Bacillati</taxon>
        <taxon>Bacillota</taxon>
        <taxon>Clostridia</taxon>
        <taxon>Peptostreptococcales</taxon>
        <taxon>Thermotaleaceae</taxon>
        <taxon>Marinisporobacter</taxon>
    </lineage>
</organism>
<gene>
    <name evidence="1" type="ORF">EV214_103214</name>
</gene>
<evidence type="ECO:0000313" key="2">
    <source>
        <dbReference type="Proteomes" id="UP000294919"/>
    </source>
</evidence>
<dbReference type="AlphaFoldDB" id="A0A4R2KX57"/>